<sequence length="234" mass="25677">MNPVILLSGGTSAAANGTPAWSLNQNYADNIRRAGGIPLLAVNNDCAEEYADLADGLLLSGGKDVAPALYGEELKYDFVITDPLRDDLEWKLIKAFVDRKKPIFGICRGVQVLNAYFGGTLYQDIPDELGGEHAKGVCHPVTLKKDSILGRLFGESLEINSYHHQALKDLGKDLTAVAWSDANGHSIVEAVEHVSLPIWAVQWHPERMTGPVTNPENCVDSLPIFQYFMDQCRK</sequence>
<gene>
    <name evidence="1" type="ORF">H8708_01825</name>
</gene>
<comment type="caution">
    <text evidence="1">The sequence shown here is derived from an EMBL/GenBank/DDBJ whole genome shotgun (WGS) entry which is preliminary data.</text>
</comment>
<dbReference type="Gene3D" id="3.40.50.880">
    <property type="match status" value="1"/>
</dbReference>
<dbReference type="PANTHER" id="PTHR43235:SF1">
    <property type="entry name" value="GLUTAMINE AMIDOTRANSFERASE PB2B2.05-RELATED"/>
    <property type="match status" value="1"/>
</dbReference>
<dbReference type="InterPro" id="IPR044668">
    <property type="entry name" value="PuuD-like"/>
</dbReference>
<dbReference type="RefSeq" id="WP_262426774.1">
    <property type="nucleotide sequence ID" value="NZ_JACRTJ010000005.1"/>
</dbReference>
<dbReference type="Proteomes" id="UP000647491">
    <property type="component" value="Unassembled WGS sequence"/>
</dbReference>
<dbReference type="SUPFAM" id="SSF52317">
    <property type="entry name" value="Class I glutamine amidotransferase-like"/>
    <property type="match status" value="1"/>
</dbReference>
<evidence type="ECO:0000313" key="2">
    <source>
        <dbReference type="Proteomes" id="UP000647491"/>
    </source>
</evidence>
<dbReference type="Pfam" id="PF07722">
    <property type="entry name" value="Peptidase_C26"/>
    <property type="match status" value="1"/>
</dbReference>
<dbReference type="InterPro" id="IPR011697">
    <property type="entry name" value="Peptidase_C26"/>
</dbReference>
<evidence type="ECO:0000313" key="1">
    <source>
        <dbReference type="EMBL" id="MBC8597975.1"/>
    </source>
</evidence>
<proteinExistence type="predicted"/>
<dbReference type="PROSITE" id="PS51273">
    <property type="entry name" value="GATASE_TYPE_1"/>
    <property type="match status" value="1"/>
</dbReference>
<reference evidence="1 2" key="1">
    <citation type="submission" date="2020-08" db="EMBL/GenBank/DDBJ databases">
        <title>Genome public.</title>
        <authorList>
            <person name="Liu C."/>
            <person name="Sun Q."/>
        </authorList>
    </citation>
    <scope>NUCLEOTIDE SEQUENCE [LARGE SCALE GENOMIC DNA]</scope>
    <source>
        <strain evidence="1 2">BX10</strain>
    </source>
</reference>
<dbReference type="EMBL" id="JACRTJ010000005">
    <property type="protein sequence ID" value="MBC8597975.1"/>
    <property type="molecule type" value="Genomic_DNA"/>
</dbReference>
<dbReference type="PANTHER" id="PTHR43235">
    <property type="entry name" value="GLUTAMINE AMIDOTRANSFERASE PB2B2.05-RELATED"/>
    <property type="match status" value="1"/>
</dbReference>
<dbReference type="GO" id="GO:0016787">
    <property type="term" value="F:hydrolase activity"/>
    <property type="evidence" value="ECO:0007669"/>
    <property type="project" value="UniProtKB-KW"/>
</dbReference>
<dbReference type="CDD" id="cd01745">
    <property type="entry name" value="GATase1_2"/>
    <property type="match status" value="1"/>
</dbReference>
<dbReference type="InterPro" id="IPR029062">
    <property type="entry name" value="Class_I_gatase-like"/>
</dbReference>
<accession>A0ABR7NPD0</accession>
<keyword evidence="2" id="KW-1185">Reference proteome</keyword>
<keyword evidence="1" id="KW-0378">Hydrolase</keyword>
<name>A0ABR7NPD0_9FIRM</name>
<protein>
    <submittedName>
        <fullName evidence="1">Gamma-glutamyl-gamma-aminobutyrate hydrolase family protein</fullName>
    </submittedName>
</protein>
<organism evidence="1 2">
    <name type="scientific">Enterocloster hominis</name>
    <name type="common">ex Liu et al. 2021</name>
    <dbReference type="NCBI Taxonomy" id="2763663"/>
    <lineage>
        <taxon>Bacteria</taxon>
        <taxon>Bacillati</taxon>
        <taxon>Bacillota</taxon>
        <taxon>Clostridia</taxon>
        <taxon>Lachnospirales</taxon>
        <taxon>Lachnospiraceae</taxon>
        <taxon>Enterocloster</taxon>
    </lineage>
</organism>